<proteinExistence type="predicted"/>
<name>A0A6N1VM06_9HYPH</name>
<gene>
    <name evidence="1" type="ORF">HTY61_18270</name>
</gene>
<accession>A0A6N1VM06</accession>
<dbReference type="EMBL" id="CP054836">
    <property type="protein sequence ID" value="QKV20259.1"/>
    <property type="molecule type" value="Genomic_DNA"/>
</dbReference>
<protein>
    <submittedName>
        <fullName evidence="1">Uncharacterized protein</fullName>
    </submittedName>
</protein>
<evidence type="ECO:0000313" key="1">
    <source>
        <dbReference type="EMBL" id="QKV20259.1"/>
    </source>
</evidence>
<dbReference type="RefSeq" id="WP_175278150.1">
    <property type="nucleotide sequence ID" value="NZ_CP054836.1"/>
</dbReference>
<dbReference type="AlphaFoldDB" id="A0A6N1VM06"/>
<evidence type="ECO:0000313" key="2">
    <source>
        <dbReference type="Proteomes" id="UP000509367"/>
    </source>
</evidence>
<dbReference type="Proteomes" id="UP000509367">
    <property type="component" value="Chromosome"/>
</dbReference>
<sequence length="152" mass="16355">MIGNIDDFGCAAALRAALAAFEAGCRRTGRTARLVDRVSDGDVVYCATRPVARHLEERLREVGKPGVRVLLCEPGTVQALAVLRHGGVYFESDWVIGFFEVAIDRAARAMAAAADISRGDKFASGPVEPLTIVDRGSLYDWAYGPEKTGGRE</sequence>
<reference evidence="1 2" key="1">
    <citation type="submission" date="2020-06" db="EMBL/GenBank/DDBJ databases">
        <title>Oricola thermophila sp. nov. isolated from a tidal sediments.</title>
        <authorList>
            <person name="Kwon K.K."/>
            <person name="Yang S.-H."/>
            <person name="Park M.-J."/>
        </authorList>
    </citation>
    <scope>NUCLEOTIDE SEQUENCE [LARGE SCALE GENOMIC DNA]</scope>
    <source>
        <strain evidence="1 2">MEBiC13590</strain>
    </source>
</reference>
<keyword evidence="2" id="KW-1185">Reference proteome</keyword>
<organism evidence="1 2">
    <name type="scientific">Oricola thermophila</name>
    <dbReference type="NCBI Taxonomy" id="2742145"/>
    <lineage>
        <taxon>Bacteria</taxon>
        <taxon>Pseudomonadati</taxon>
        <taxon>Pseudomonadota</taxon>
        <taxon>Alphaproteobacteria</taxon>
        <taxon>Hyphomicrobiales</taxon>
        <taxon>Ahrensiaceae</taxon>
        <taxon>Oricola</taxon>
    </lineage>
</organism>
<dbReference type="KEGG" id="orm:HTY61_18270"/>